<dbReference type="Proteomes" id="UP001189429">
    <property type="component" value="Unassembled WGS sequence"/>
</dbReference>
<feature type="region of interest" description="Disordered" evidence="1">
    <location>
        <begin position="1"/>
        <end position="30"/>
    </location>
</feature>
<accession>A0ABN9YKB7</accession>
<evidence type="ECO:0000313" key="2">
    <source>
        <dbReference type="EMBL" id="CAK0911985.1"/>
    </source>
</evidence>
<organism evidence="2 3">
    <name type="scientific">Prorocentrum cordatum</name>
    <dbReference type="NCBI Taxonomy" id="2364126"/>
    <lineage>
        <taxon>Eukaryota</taxon>
        <taxon>Sar</taxon>
        <taxon>Alveolata</taxon>
        <taxon>Dinophyceae</taxon>
        <taxon>Prorocentrales</taxon>
        <taxon>Prorocentraceae</taxon>
        <taxon>Prorocentrum</taxon>
    </lineage>
</organism>
<feature type="region of interest" description="Disordered" evidence="1">
    <location>
        <begin position="135"/>
        <end position="160"/>
    </location>
</feature>
<gene>
    <name evidence="2" type="ORF">PCOR1329_LOCUS85691</name>
</gene>
<evidence type="ECO:0000313" key="3">
    <source>
        <dbReference type="Proteomes" id="UP001189429"/>
    </source>
</evidence>
<proteinExistence type="predicted"/>
<evidence type="ECO:0000256" key="1">
    <source>
        <dbReference type="SAM" id="MobiDB-lite"/>
    </source>
</evidence>
<name>A0ABN9YKB7_9DINO</name>
<dbReference type="EMBL" id="CAUYUJ010022681">
    <property type="protein sequence ID" value="CAK0911985.1"/>
    <property type="molecule type" value="Genomic_DNA"/>
</dbReference>
<protein>
    <submittedName>
        <fullName evidence="2">Uncharacterized protein</fullName>
    </submittedName>
</protein>
<reference evidence="2" key="1">
    <citation type="submission" date="2023-10" db="EMBL/GenBank/DDBJ databases">
        <authorList>
            <person name="Chen Y."/>
            <person name="Shah S."/>
            <person name="Dougan E. K."/>
            <person name="Thang M."/>
            <person name="Chan C."/>
        </authorList>
    </citation>
    <scope>NUCLEOTIDE SEQUENCE [LARGE SCALE GENOMIC DNA]</scope>
</reference>
<sequence>MSGELVSSRKEIRSTSGSAAKELRKGRRHRHQGAERLEWLVNRACGPSQACDACVRQRGADEAPGRLWCKCLGALEQSRQRLRVPLVLAVAAVAHAAVALTATAEHAAAAAAGGAERGGEARLLSEPLVREIELGGGSPVRSAGASEASYSEMPPAPGRA</sequence>
<keyword evidence="3" id="KW-1185">Reference proteome</keyword>
<comment type="caution">
    <text evidence="2">The sequence shown here is derived from an EMBL/GenBank/DDBJ whole genome shotgun (WGS) entry which is preliminary data.</text>
</comment>